<keyword evidence="2 5" id="KW-0812">Transmembrane</keyword>
<evidence type="ECO:0000256" key="1">
    <source>
        <dbReference type="ARBA" id="ARBA00004141"/>
    </source>
</evidence>
<feature type="transmembrane region" description="Helical" evidence="5">
    <location>
        <begin position="156"/>
        <end position="173"/>
    </location>
</feature>
<feature type="transmembrane region" description="Helical" evidence="5">
    <location>
        <begin position="296"/>
        <end position="316"/>
    </location>
</feature>
<dbReference type="SUPFAM" id="SSF103481">
    <property type="entry name" value="Multidrug resistance efflux transporter EmrE"/>
    <property type="match status" value="1"/>
</dbReference>
<dbReference type="Pfam" id="PF00892">
    <property type="entry name" value="EamA"/>
    <property type="match status" value="1"/>
</dbReference>
<evidence type="ECO:0000256" key="3">
    <source>
        <dbReference type="ARBA" id="ARBA00022989"/>
    </source>
</evidence>
<sequence length="348" mass="38568">DFAIGILLLLVVVFLWTLSNFITQGMFEGGYEKPFLVTYLNTSAFSLYLMPLVVKRVVKNYRRHLSEQVPFTKPDQITFTHPEPHVVQNDLPPLTTQETAKLAIHFCFLWFAANWSVNASLDYTSVASVTILSSMSGFFTLGIGRIFNVEVLTRRKVLAVIVSFCGVCLVSYSDSSETQNVNHSELLSRRNTLLVGPIFGDLLALFSAVFYALYVLLLKIRIKSESRVDMQLFFGFVGLCNIIGLWPIAIILHYLGIETLELPGTRSDWIVLLVNMAITWASDYIYVLAMLKTTPMVVTVGLSLTIPVAVVGDFLLAKPVSGRVIIGAALVLAAFCALGVDSPKIELE</sequence>
<reference evidence="7 8" key="1">
    <citation type="journal article" date="2015" name="Fungal Genet. Biol.">
        <title>Evolution of novel wood decay mechanisms in Agaricales revealed by the genome sequences of Fistulina hepatica and Cylindrobasidium torrendii.</title>
        <authorList>
            <person name="Floudas D."/>
            <person name="Held B.W."/>
            <person name="Riley R."/>
            <person name="Nagy L.G."/>
            <person name="Koehler G."/>
            <person name="Ransdell A.S."/>
            <person name="Younus H."/>
            <person name="Chow J."/>
            <person name="Chiniquy J."/>
            <person name="Lipzen A."/>
            <person name="Tritt A."/>
            <person name="Sun H."/>
            <person name="Haridas S."/>
            <person name="LaButti K."/>
            <person name="Ohm R.A."/>
            <person name="Kues U."/>
            <person name="Blanchette R.A."/>
            <person name="Grigoriev I.V."/>
            <person name="Minto R.E."/>
            <person name="Hibbett D.S."/>
        </authorList>
    </citation>
    <scope>NUCLEOTIDE SEQUENCE [LARGE SCALE GENOMIC DNA]</scope>
    <source>
        <strain evidence="7 8">ATCC 64428</strain>
    </source>
</reference>
<feature type="transmembrane region" description="Helical" evidence="5">
    <location>
        <begin position="232"/>
        <end position="257"/>
    </location>
</feature>
<evidence type="ECO:0000256" key="4">
    <source>
        <dbReference type="ARBA" id="ARBA00023136"/>
    </source>
</evidence>
<dbReference type="GO" id="GO:0000329">
    <property type="term" value="C:fungal-type vacuole membrane"/>
    <property type="evidence" value="ECO:0007669"/>
    <property type="project" value="TreeGrafter"/>
</dbReference>
<dbReference type="PANTHER" id="PTHR23051">
    <property type="entry name" value="SOLUTE CARRIER FAMILY 35, MEMBER F5"/>
    <property type="match status" value="1"/>
</dbReference>
<keyword evidence="8" id="KW-1185">Reference proteome</keyword>
<protein>
    <recommendedName>
        <fullName evidence="6">EamA domain-containing protein</fullName>
    </recommendedName>
</protein>
<feature type="transmembrane region" description="Helical" evidence="5">
    <location>
        <begin position="269"/>
        <end position="289"/>
    </location>
</feature>
<name>A0A0D7A442_9AGAR</name>
<comment type="subcellular location">
    <subcellularLocation>
        <location evidence="1">Membrane</location>
        <topology evidence="1">Multi-pass membrane protein</topology>
    </subcellularLocation>
</comment>
<feature type="domain" description="EamA" evidence="6">
    <location>
        <begin position="102"/>
        <end position="171"/>
    </location>
</feature>
<feature type="transmembrane region" description="Helical" evidence="5">
    <location>
        <begin position="123"/>
        <end position="144"/>
    </location>
</feature>
<feature type="non-terminal residue" evidence="7">
    <location>
        <position position="348"/>
    </location>
</feature>
<evidence type="ECO:0000313" key="8">
    <source>
        <dbReference type="Proteomes" id="UP000054144"/>
    </source>
</evidence>
<organism evidence="7 8">
    <name type="scientific">Fistulina hepatica ATCC 64428</name>
    <dbReference type="NCBI Taxonomy" id="1128425"/>
    <lineage>
        <taxon>Eukaryota</taxon>
        <taxon>Fungi</taxon>
        <taxon>Dikarya</taxon>
        <taxon>Basidiomycota</taxon>
        <taxon>Agaricomycotina</taxon>
        <taxon>Agaricomycetes</taxon>
        <taxon>Agaricomycetidae</taxon>
        <taxon>Agaricales</taxon>
        <taxon>Fistulinaceae</taxon>
        <taxon>Fistulina</taxon>
    </lineage>
</organism>
<dbReference type="OrthoDB" id="1436450at2759"/>
<feature type="transmembrane region" description="Helical" evidence="5">
    <location>
        <begin position="36"/>
        <end position="54"/>
    </location>
</feature>
<accession>A0A0D7A442</accession>
<keyword evidence="4 5" id="KW-0472">Membrane</keyword>
<dbReference type="AlphaFoldDB" id="A0A0D7A442"/>
<evidence type="ECO:0000256" key="2">
    <source>
        <dbReference type="ARBA" id="ARBA00022692"/>
    </source>
</evidence>
<dbReference type="EMBL" id="KN882048">
    <property type="protein sequence ID" value="KIY45495.1"/>
    <property type="molecule type" value="Genomic_DNA"/>
</dbReference>
<feature type="transmembrane region" description="Helical" evidence="5">
    <location>
        <begin position="322"/>
        <end position="340"/>
    </location>
</feature>
<dbReference type="InterPro" id="IPR037185">
    <property type="entry name" value="EmrE-like"/>
</dbReference>
<proteinExistence type="predicted"/>
<evidence type="ECO:0000256" key="5">
    <source>
        <dbReference type="SAM" id="Phobius"/>
    </source>
</evidence>
<evidence type="ECO:0000313" key="7">
    <source>
        <dbReference type="EMBL" id="KIY45495.1"/>
    </source>
</evidence>
<dbReference type="PANTHER" id="PTHR23051:SF0">
    <property type="entry name" value="SOLUTE CARRIER FAMILY 35 MEMBER F5"/>
    <property type="match status" value="1"/>
</dbReference>
<feature type="transmembrane region" description="Helical" evidence="5">
    <location>
        <begin position="193"/>
        <end position="220"/>
    </location>
</feature>
<gene>
    <name evidence="7" type="ORF">FISHEDRAFT_8792</name>
</gene>
<dbReference type="InterPro" id="IPR000620">
    <property type="entry name" value="EamA_dom"/>
</dbReference>
<evidence type="ECO:0000259" key="6">
    <source>
        <dbReference type="Pfam" id="PF00892"/>
    </source>
</evidence>
<keyword evidence="3 5" id="KW-1133">Transmembrane helix</keyword>
<dbReference type="Proteomes" id="UP000054144">
    <property type="component" value="Unassembled WGS sequence"/>
</dbReference>
<feature type="non-terminal residue" evidence="7">
    <location>
        <position position="1"/>
    </location>
</feature>